<dbReference type="Pfam" id="PF00295">
    <property type="entry name" value="Glyco_hydro_28"/>
    <property type="match status" value="1"/>
</dbReference>
<protein>
    <submittedName>
        <fullName evidence="6">Exopolygalacturonase</fullName>
    </submittedName>
</protein>
<dbReference type="InterPro" id="IPR051801">
    <property type="entry name" value="GH28_Enzymes"/>
</dbReference>
<name>A0A7X3K708_9BURK</name>
<proteinExistence type="inferred from homology"/>
<organism evidence="6 7">
    <name type="scientific">Massilia cellulosiltytica</name>
    <dbReference type="NCBI Taxonomy" id="2683234"/>
    <lineage>
        <taxon>Bacteria</taxon>
        <taxon>Pseudomonadati</taxon>
        <taxon>Pseudomonadota</taxon>
        <taxon>Betaproteobacteria</taxon>
        <taxon>Burkholderiales</taxon>
        <taxon>Oxalobacteraceae</taxon>
        <taxon>Telluria group</taxon>
        <taxon>Massilia</taxon>
    </lineage>
</organism>
<dbReference type="AlphaFoldDB" id="A0A7X3K708"/>
<evidence type="ECO:0000256" key="4">
    <source>
        <dbReference type="RuleBase" id="RU361169"/>
    </source>
</evidence>
<sequence>MPLPSSARRRLTLSLLSVPFWCHAAPDGRHLSILDTGAVADGATVNTRAIQSAIDRLAGQGGGTVVVPAGVFVSGALFLKPRVHLRLDKGAVLRCSTDMRHFPVQRTRIEGHFEERFNPGLVNASGCDGLTITGEGTLDGAGRPIWDQFWKLRNASKEKGNFRNLDVPRARLAVIEGSRGVTIAGITFKDSQFWNLHLYRCRDVVVKHASFEVPDDYKQAPSTDGIDIDSCQDVLVDGCRFSVTDDCIAAKGTKGPHALDDKDSPPTERIRVRNCTFRRGHALFTCGSEATVVRDVVVERCRVQDVGAIAHLKLRPDTPQRYEDIAFRDLVLDSGKGEIVAIRPWSQYFDLQGEAPPHSFVRGLVLDGLRGRFGAFGIVAPNPGQTDIGGIVLRNIDVQLTDERLQVKNAGKPVVENVVVNGKPWVV</sequence>
<dbReference type="Proteomes" id="UP000443353">
    <property type="component" value="Unassembled WGS sequence"/>
</dbReference>
<dbReference type="PANTHER" id="PTHR31339">
    <property type="entry name" value="PECTIN LYASE-RELATED"/>
    <property type="match status" value="1"/>
</dbReference>
<dbReference type="EMBL" id="WSES01000002">
    <property type="protein sequence ID" value="MVW59780.1"/>
    <property type="molecule type" value="Genomic_DNA"/>
</dbReference>
<keyword evidence="7" id="KW-1185">Reference proteome</keyword>
<dbReference type="Gene3D" id="2.160.20.10">
    <property type="entry name" value="Single-stranded right-handed beta-helix, Pectin lyase-like"/>
    <property type="match status" value="1"/>
</dbReference>
<feature type="signal peptide" evidence="5">
    <location>
        <begin position="1"/>
        <end position="24"/>
    </location>
</feature>
<gene>
    <name evidence="6" type="ORF">GPY61_07540</name>
</gene>
<evidence type="ECO:0000256" key="1">
    <source>
        <dbReference type="ARBA" id="ARBA00008834"/>
    </source>
</evidence>
<reference evidence="6 7" key="1">
    <citation type="submission" date="2019-12" db="EMBL/GenBank/DDBJ databases">
        <authorList>
            <person name="Li C."/>
            <person name="Zhao J."/>
        </authorList>
    </citation>
    <scope>NUCLEOTIDE SEQUENCE [LARGE SCALE GENOMIC DNA]</scope>
    <source>
        <strain evidence="6 7">NEAU-DD11</strain>
    </source>
</reference>
<dbReference type="InterPro" id="IPR012334">
    <property type="entry name" value="Pectin_lyas_fold"/>
</dbReference>
<accession>A0A7X3K708</accession>
<evidence type="ECO:0000256" key="5">
    <source>
        <dbReference type="SAM" id="SignalP"/>
    </source>
</evidence>
<keyword evidence="5" id="KW-0732">Signal</keyword>
<keyword evidence="3 4" id="KW-0326">Glycosidase</keyword>
<dbReference type="InterPro" id="IPR011050">
    <property type="entry name" value="Pectin_lyase_fold/virulence"/>
</dbReference>
<comment type="similarity">
    <text evidence="1 4">Belongs to the glycosyl hydrolase 28 family.</text>
</comment>
<evidence type="ECO:0000313" key="6">
    <source>
        <dbReference type="EMBL" id="MVW59780.1"/>
    </source>
</evidence>
<dbReference type="SUPFAM" id="SSF51126">
    <property type="entry name" value="Pectin lyase-like"/>
    <property type="match status" value="1"/>
</dbReference>
<dbReference type="GO" id="GO:0005975">
    <property type="term" value="P:carbohydrate metabolic process"/>
    <property type="evidence" value="ECO:0007669"/>
    <property type="project" value="InterPro"/>
</dbReference>
<dbReference type="PANTHER" id="PTHR31339:SF9">
    <property type="entry name" value="PLASMIN AND FIBRONECTIN-BINDING PROTEIN A"/>
    <property type="match status" value="1"/>
</dbReference>
<dbReference type="GO" id="GO:0004650">
    <property type="term" value="F:polygalacturonase activity"/>
    <property type="evidence" value="ECO:0007669"/>
    <property type="project" value="InterPro"/>
</dbReference>
<comment type="caution">
    <text evidence="6">The sequence shown here is derived from an EMBL/GenBank/DDBJ whole genome shotgun (WGS) entry which is preliminary data.</text>
</comment>
<keyword evidence="2 4" id="KW-0378">Hydrolase</keyword>
<dbReference type="RefSeq" id="WP_160407935.1">
    <property type="nucleotide sequence ID" value="NZ_WSES01000002.1"/>
</dbReference>
<evidence type="ECO:0000256" key="2">
    <source>
        <dbReference type="ARBA" id="ARBA00022801"/>
    </source>
</evidence>
<evidence type="ECO:0000256" key="3">
    <source>
        <dbReference type="ARBA" id="ARBA00023295"/>
    </source>
</evidence>
<dbReference type="InterPro" id="IPR000743">
    <property type="entry name" value="Glyco_hydro_28"/>
</dbReference>
<feature type="chain" id="PRO_5031474874" evidence="5">
    <location>
        <begin position="25"/>
        <end position="427"/>
    </location>
</feature>
<evidence type="ECO:0000313" key="7">
    <source>
        <dbReference type="Proteomes" id="UP000443353"/>
    </source>
</evidence>